<dbReference type="Pfam" id="PF24883">
    <property type="entry name" value="NPHP3_N"/>
    <property type="match status" value="1"/>
</dbReference>
<dbReference type="STRING" id="655819.J4UQM8"/>
<dbReference type="Gene3D" id="1.25.40.20">
    <property type="entry name" value="Ankyrin repeat-containing domain"/>
    <property type="match status" value="2"/>
</dbReference>
<dbReference type="SMART" id="SM00248">
    <property type="entry name" value="ANK"/>
    <property type="match status" value="8"/>
</dbReference>
<dbReference type="PANTHER" id="PTHR10039">
    <property type="entry name" value="AMELOGENIN"/>
    <property type="match status" value="1"/>
</dbReference>
<dbReference type="InterPro" id="IPR036770">
    <property type="entry name" value="Ankyrin_rpt-contain_sf"/>
</dbReference>
<feature type="repeat" description="ANK" evidence="2">
    <location>
        <begin position="1022"/>
        <end position="1054"/>
    </location>
</feature>
<keyword evidence="7" id="KW-1185">Reference proteome</keyword>
<dbReference type="Gene3D" id="3.40.50.300">
    <property type="entry name" value="P-loop containing nucleotide triphosphate hydrolases"/>
    <property type="match status" value="1"/>
</dbReference>
<dbReference type="InParanoid" id="J4UQM8"/>
<feature type="compositionally biased region" description="Basic and acidic residues" evidence="3">
    <location>
        <begin position="961"/>
        <end position="978"/>
    </location>
</feature>
<proteinExistence type="predicted"/>
<feature type="repeat" description="ANK" evidence="2">
    <location>
        <begin position="1121"/>
        <end position="1153"/>
    </location>
</feature>
<keyword evidence="1" id="KW-0677">Repeat</keyword>
<dbReference type="AlphaFoldDB" id="J4UQM8"/>
<dbReference type="Proteomes" id="UP000002762">
    <property type="component" value="Unassembled WGS sequence"/>
</dbReference>
<dbReference type="PANTHER" id="PTHR10039:SF15">
    <property type="entry name" value="NACHT DOMAIN-CONTAINING PROTEIN"/>
    <property type="match status" value="1"/>
</dbReference>
<gene>
    <name evidence="6" type="ORF">BBA_03472</name>
</gene>
<evidence type="ECO:0000259" key="4">
    <source>
        <dbReference type="Pfam" id="PF22939"/>
    </source>
</evidence>
<dbReference type="EMBL" id="JH725156">
    <property type="protein sequence ID" value="EJP67692.1"/>
    <property type="molecule type" value="Genomic_DNA"/>
</dbReference>
<dbReference type="InterPro" id="IPR002110">
    <property type="entry name" value="Ankyrin_rpt"/>
</dbReference>
<evidence type="ECO:0000259" key="5">
    <source>
        <dbReference type="Pfam" id="PF24883"/>
    </source>
</evidence>
<protein>
    <submittedName>
        <fullName evidence="6">Ankyrin repeat protein</fullName>
    </submittedName>
</protein>
<accession>J4UQM8</accession>
<name>J4UQM8_BEAB2</name>
<feature type="repeat" description="ANK" evidence="2">
    <location>
        <begin position="757"/>
        <end position="789"/>
    </location>
</feature>
<feature type="compositionally biased region" description="Acidic residues" evidence="3">
    <location>
        <begin position="910"/>
        <end position="960"/>
    </location>
</feature>
<dbReference type="Pfam" id="PF12796">
    <property type="entry name" value="Ank_2"/>
    <property type="match status" value="3"/>
</dbReference>
<keyword evidence="2" id="KW-0040">ANK repeat</keyword>
<feature type="repeat" description="ANK" evidence="2">
    <location>
        <begin position="1055"/>
        <end position="1087"/>
    </location>
</feature>
<dbReference type="PROSITE" id="PS50088">
    <property type="entry name" value="ANK_REPEAT"/>
    <property type="match status" value="5"/>
</dbReference>
<reference evidence="6 7" key="1">
    <citation type="journal article" date="2012" name="Sci. Rep.">
        <title>Genomic perspectives on the evolution of fungal entomopathogenicity in Beauveria bassiana.</title>
        <authorList>
            <person name="Xiao G."/>
            <person name="Ying S.H."/>
            <person name="Zheng P."/>
            <person name="Wang Z.L."/>
            <person name="Zhang S."/>
            <person name="Xie X.Q."/>
            <person name="Shang Y."/>
            <person name="St Leger R.J."/>
            <person name="Zhao G.P."/>
            <person name="Wang C."/>
            <person name="Feng M.G."/>
        </authorList>
    </citation>
    <scope>NUCLEOTIDE SEQUENCE [LARGE SCALE GENOMIC DNA]</scope>
    <source>
        <strain evidence="6 7">ARSEF 2860</strain>
    </source>
</reference>
<feature type="region of interest" description="Disordered" evidence="3">
    <location>
        <begin position="906"/>
        <end position="978"/>
    </location>
</feature>
<evidence type="ECO:0000256" key="2">
    <source>
        <dbReference type="PROSITE-ProRule" id="PRU00023"/>
    </source>
</evidence>
<feature type="domain" description="GPI inositol-deacylase winged helix" evidence="4">
    <location>
        <begin position="515"/>
        <end position="598"/>
    </location>
</feature>
<dbReference type="GeneID" id="19886484"/>
<feature type="repeat" description="ANK" evidence="2">
    <location>
        <begin position="724"/>
        <end position="756"/>
    </location>
</feature>
<dbReference type="InterPro" id="IPR027417">
    <property type="entry name" value="P-loop_NTPase"/>
</dbReference>
<feature type="domain" description="Nephrocystin 3-like N-terminal" evidence="5">
    <location>
        <begin position="255"/>
        <end position="411"/>
    </location>
</feature>
<organism evidence="6 7">
    <name type="scientific">Beauveria bassiana (strain ARSEF 2860)</name>
    <name type="common">White muscardine disease fungus</name>
    <name type="synonym">Tritirachium shiotae</name>
    <dbReference type="NCBI Taxonomy" id="655819"/>
    <lineage>
        <taxon>Eukaryota</taxon>
        <taxon>Fungi</taxon>
        <taxon>Dikarya</taxon>
        <taxon>Ascomycota</taxon>
        <taxon>Pezizomycotina</taxon>
        <taxon>Sordariomycetes</taxon>
        <taxon>Hypocreomycetidae</taxon>
        <taxon>Hypocreales</taxon>
        <taxon>Cordycipitaceae</taxon>
        <taxon>Beauveria</taxon>
    </lineage>
</organism>
<dbReference type="SUPFAM" id="SSF52540">
    <property type="entry name" value="P-loop containing nucleoside triphosphate hydrolases"/>
    <property type="match status" value="1"/>
</dbReference>
<dbReference type="Pfam" id="PF22939">
    <property type="entry name" value="WHD_GPIID"/>
    <property type="match status" value="1"/>
</dbReference>
<dbReference type="InterPro" id="IPR054471">
    <property type="entry name" value="GPIID_WHD"/>
</dbReference>
<dbReference type="HOGENOM" id="CLU_265464_0_0_1"/>
<evidence type="ECO:0000313" key="7">
    <source>
        <dbReference type="Proteomes" id="UP000002762"/>
    </source>
</evidence>
<dbReference type="RefSeq" id="XP_008596791.1">
    <property type="nucleotide sequence ID" value="XM_008598569.1"/>
</dbReference>
<evidence type="ECO:0000256" key="1">
    <source>
        <dbReference type="ARBA" id="ARBA00022737"/>
    </source>
</evidence>
<evidence type="ECO:0000256" key="3">
    <source>
        <dbReference type="SAM" id="MobiDB-lite"/>
    </source>
</evidence>
<sequence>MAAFKIEGDLKAQWIEACKDIPRIGSQSGYTLKKDTEVMLDLEAWLKSFDSKKSDENFATVCGIVGRNIETIQSVLQAIGFAVDMTAIAFPLISPATLVVNVFAWLFGSLAAVSERFDEIAGLFKRIGQKFDDLSIIKEHLKKDIRTDLQKRIVDLFISCLNIYRVASEELKKGSSKDGMKPAMLAFEDASEALKNFFPIATFGSVETLIRNHEELSLRANRDEILDWLSKLPYQELHDWNRKGIEETDDPSRFGKWLLNSHFFKDWEEGDVDKIWYTGNPGAGKSVLASIIINHLQTLKRSVAYLYLSYTSTPQVKDLLGSIVRQLQPEDGIHPDIVAEFERARKNGKFAGEIQSLTENGISRLLTAICQGKAIFIIVDALDEFDFDYRGKLLKHLTNLGPCVKILVTSRVLRHLEALQTGFSTAKIEANDLDMDEYIRCQLDSKVSESMFRDKCERIQDMIKQKSGRMFIIVRLHVKAVLSAGNPAELEDILTSLPADLNGNYKKAMERIRKQANDVKSRAESVLAWIAFAQRQLTEKELYDALAIREKNEAGSREPLKSYRRTDVISECQGLVIVDSEHLVRFVHRSAREYFDNHKKSELPDSDKQITIDCVKYLSVVATAPQKREASGVHVYAKECSVLDGIEKDYWLIKYAGAFLHKHHRKIRDGERDEKLLDAIEKFVTCKRTRALYGRLLCRYKGYDSKSIFTNRGKKLDSKYSDWGSFSPLQVAVYLGNVEIVQIMIGREAKIDVTDPYGRTPLEVAIDCGLDSVAGVLLQHGARVDLKTQKGHFILQHAMERSYWTVVRQIIGHSGPALPDGNFLQIIGLVIMVIFAQLQFLMSLFATGSFTTSHSTPKVHEGSHPEFDPLQKYRALLQHSYEGNADGLRHLLDRKAADPIAVELVSSSYDDSDSETGDSDDFDAGYFDDSETGDSETGDSETGDSETGDSETGDSEAGDSETDKGGSTKESDLRHANDSRELNELRRAFLKSACFLAVERDNCSAVSVFLNSGVSENLTNLSGQSLLHRATFRNNEELVKSLLQRDVIVDQRDENGRSALTAYADPKRRQVLELLLEKGADINLRQKSDIHELYEAAVFGAQAAVDFFLNQNVDPSIANYYGWTPLHGAAANGHYEIVKHLVQQGAEPSPLSDTFKTPLDFVTEGRKHYDRILTGWGQYAAQVIATKERSPAVEAENRDEIANYLRVHGARHAKDICDIDRDFEYKDDSVMDDWWDAKWRHWAKLRRSWETIEE</sequence>
<dbReference type="SUPFAM" id="SSF48403">
    <property type="entry name" value="Ankyrin repeat"/>
    <property type="match status" value="2"/>
</dbReference>
<evidence type="ECO:0000313" key="6">
    <source>
        <dbReference type="EMBL" id="EJP67692.1"/>
    </source>
</evidence>
<dbReference type="PROSITE" id="PS50297">
    <property type="entry name" value="ANK_REP_REGION"/>
    <property type="match status" value="5"/>
</dbReference>
<dbReference type="InterPro" id="IPR056884">
    <property type="entry name" value="NPHP3-like_N"/>
</dbReference>